<evidence type="ECO:0000256" key="1">
    <source>
        <dbReference type="SAM" id="MobiDB-lite"/>
    </source>
</evidence>
<gene>
    <name evidence="2" type="ORF">BO97DRAFT_396491</name>
</gene>
<dbReference type="EMBL" id="KZ824304">
    <property type="protein sequence ID" value="RAL09448.1"/>
    <property type="molecule type" value="Genomic_DNA"/>
</dbReference>
<dbReference type="InterPro" id="IPR022198">
    <property type="entry name" value="DUF3723"/>
</dbReference>
<feature type="region of interest" description="Disordered" evidence="1">
    <location>
        <begin position="920"/>
        <end position="955"/>
    </location>
</feature>
<feature type="compositionally biased region" description="Basic residues" evidence="1">
    <location>
        <begin position="651"/>
        <end position="666"/>
    </location>
</feature>
<reference evidence="2 3" key="1">
    <citation type="submission" date="2018-02" db="EMBL/GenBank/DDBJ databases">
        <title>The genomes of Aspergillus section Nigri reveals drivers in fungal speciation.</title>
        <authorList>
            <consortium name="DOE Joint Genome Institute"/>
            <person name="Vesth T.C."/>
            <person name="Nybo J."/>
            <person name="Theobald S."/>
            <person name="Brandl J."/>
            <person name="Frisvad J.C."/>
            <person name="Nielsen K.F."/>
            <person name="Lyhne E.K."/>
            <person name="Kogle M.E."/>
            <person name="Kuo A."/>
            <person name="Riley R."/>
            <person name="Clum A."/>
            <person name="Nolan M."/>
            <person name="Lipzen A."/>
            <person name="Salamov A."/>
            <person name="Henrissat B."/>
            <person name="Wiebenga A."/>
            <person name="De vries R.P."/>
            <person name="Grigoriev I.V."/>
            <person name="Mortensen U.H."/>
            <person name="Andersen M.R."/>
            <person name="Baker S.E."/>
        </authorList>
    </citation>
    <scope>NUCLEOTIDE SEQUENCE [LARGE SCALE GENOMIC DNA]</scope>
    <source>
        <strain evidence="2 3">CBS 101889</strain>
    </source>
</reference>
<feature type="region of interest" description="Disordered" evidence="1">
    <location>
        <begin position="570"/>
        <end position="596"/>
    </location>
</feature>
<feature type="compositionally biased region" description="Basic and acidic residues" evidence="1">
    <location>
        <begin position="640"/>
        <end position="650"/>
    </location>
</feature>
<feature type="compositionally biased region" description="Polar residues" evidence="1">
    <location>
        <begin position="920"/>
        <end position="942"/>
    </location>
</feature>
<evidence type="ECO:0000313" key="2">
    <source>
        <dbReference type="EMBL" id="RAL09448.1"/>
    </source>
</evidence>
<sequence length="1080" mass="123876">MYRALFTEEEVRLARERRLKYLGTAKVKLNQIQFDPPLPRDLDPKNVSRLREIFRKNRCRRLDVDNHVPAVVSRHNLDVALRKANISALSQLTNNRDQLPLLDFPTGELQALHGRHRIQAGAELLPPADRWWSVDIYLDDIGEDLKTALVEEYANQKKPTDGEIYRKIRQYEDEGNEAFRERWFVRLSANNQDRIKQLGKEANRRLRRGFDRLLLIPGLWQHGMRISMIHRLIATNCIEEILTYLDYIWKFWSSLVASDADAMKKIDSDTVDSLQLLAPGKTRSDAQTAAGLVLGGRAFAAVEEEERRAIWDRLKDTKRPVPSLYTFFEDFKYLESCAHCVKRLFGPSTDSIWKTMSFMFSPSDHSDSQSLIQTSESTFRSEHATDAVRLNKAYLQVWLYAMRHYPLMPQEPKQEDGLLAKQERFRDERVIYEMAEFAHRLGFRSLEIDAIMNSCPDHQIARAALLQARKSYRFRYPPHNFDALVNRIVECFATAIPADPVLVHELLADSIVGRQARCGMPTFGAHKQDRHHLFLDRLCSDDLDATDTITTFFVRRCVFEAFFGNLTDAEPDVREQNQDLPTDDPPESPLFVGDEDLPNQREFTSQFVPPAEQEPQYQQMDISEPQIQQGLDQQPLPDQRTTEIRREKSNLRPRRKRKITIRKRQKRAQDITSQEPMELDWLSSESSHSGMNDHQECADSDSHEVCRAMISQTESGPVSLGLSAAPSRSVTFEQTELIDDSEAQFPERCSGSVYTVDEDGQNSTLSPEFAALEQEIADILTPREQLEAIASRNHLQVGGPTHTHSTRSESDTASEAGIHEQRVSDTYIENVIRAQEEQERVEEDLERERFEEEFGHPYQDHPGPNPTLLDEHYGSTQNANATQLLESKHTMKPKAPQAADPETAETSAAIYLSDGESRSLVENSDSLSPSATNFTSSEQSSVEADAAPNATDQKEPPSLVEISFWVFEREHWRKTDYIEVNPSNTAPVERMAKKYARKKFCLYDRYLQNLSPAQCYRGATADGNNAIFLIPEHEEQQLVAEGRISKERQLLSLISQALDQVETETRPPAKRHRYMMRKRT</sequence>
<accession>A0A395HRI0</accession>
<evidence type="ECO:0000313" key="3">
    <source>
        <dbReference type="Proteomes" id="UP000248961"/>
    </source>
</evidence>
<organism evidence="2 3">
    <name type="scientific">Aspergillus homomorphus (strain CBS 101889)</name>
    <dbReference type="NCBI Taxonomy" id="1450537"/>
    <lineage>
        <taxon>Eukaryota</taxon>
        <taxon>Fungi</taxon>
        <taxon>Dikarya</taxon>
        <taxon>Ascomycota</taxon>
        <taxon>Pezizomycotina</taxon>
        <taxon>Eurotiomycetes</taxon>
        <taxon>Eurotiomycetidae</taxon>
        <taxon>Eurotiales</taxon>
        <taxon>Aspergillaceae</taxon>
        <taxon>Aspergillus</taxon>
        <taxon>Aspergillus subgen. Circumdati</taxon>
    </lineage>
</organism>
<proteinExistence type="predicted"/>
<feature type="region of interest" description="Disordered" evidence="1">
    <location>
        <begin position="628"/>
        <end position="673"/>
    </location>
</feature>
<dbReference type="STRING" id="1450537.A0A395HRI0"/>
<name>A0A395HRI0_ASPHC</name>
<feature type="region of interest" description="Disordered" evidence="1">
    <location>
        <begin position="796"/>
        <end position="818"/>
    </location>
</feature>
<dbReference type="Proteomes" id="UP000248961">
    <property type="component" value="Unassembled WGS sequence"/>
</dbReference>
<keyword evidence="3" id="KW-1185">Reference proteome</keyword>
<feature type="compositionally biased region" description="Low complexity" evidence="1">
    <location>
        <begin position="628"/>
        <end position="639"/>
    </location>
</feature>
<dbReference type="VEuPathDB" id="FungiDB:BO97DRAFT_396491"/>
<dbReference type="AlphaFoldDB" id="A0A395HRI0"/>
<protein>
    <submittedName>
        <fullName evidence="2">Uncharacterized protein</fullName>
    </submittedName>
</protein>
<dbReference type="GeneID" id="37198377"/>
<dbReference type="OrthoDB" id="4227485at2759"/>
<dbReference type="Pfam" id="PF12520">
    <property type="entry name" value="DUF3723"/>
    <property type="match status" value="1"/>
</dbReference>
<dbReference type="RefSeq" id="XP_025548602.1">
    <property type="nucleotide sequence ID" value="XM_025694088.1"/>
</dbReference>